<reference evidence="1" key="1">
    <citation type="submission" date="2021-01" db="EMBL/GenBank/DDBJ databases">
        <authorList>
            <person name="Corre E."/>
            <person name="Pelletier E."/>
            <person name="Niang G."/>
            <person name="Scheremetjew M."/>
            <person name="Finn R."/>
            <person name="Kale V."/>
            <person name="Holt S."/>
            <person name="Cochrane G."/>
            <person name="Meng A."/>
            <person name="Brown T."/>
            <person name="Cohen L."/>
        </authorList>
    </citation>
    <scope>NUCLEOTIDE SEQUENCE</scope>
    <source>
        <strain evidence="1">PLY182g</strain>
    </source>
</reference>
<proteinExistence type="predicted"/>
<organism evidence="1">
    <name type="scientific">Coccolithus braarudii</name>
    <dbReference type="NCBI Taxonomy" id="221442"/>
    <lineage>
        <taxon>Eukaryota</taxon>
        <taxon>Haptista</taxon>
        <taxon>Haptophyta</taxon>
        <taxon>Prymnesiophyceae</taxon>
        <taxon>Coccolithales</taxon>
        <taxon>Coccolithaceae</taxon>
        <taxon>Coccolithus</taxon>
    </lineage>
</organism>
<dbReference type="AlphaFoldDB" id="A0A7S0LJI1"/>
<evidence type="ECO:0000313" key="1">
    <source>
        <dbReference type="EMBL" id="CAD8614488.1"/>
    </source>
</evidence>
<gene>
    <name evidence="1" type="ORF">CPEL01642_LOCUS17869</name>
</gene>
<accession>A0A7S0LJI1</accession>
<protein>
    <submittedName>
        <fullName evidence="1">Uncharacterized protein</fullName>
    </submittedName>
</protein>
<sequence length="166" mass="18217">MLLLFAASVSAASAHTLNRVGLAAHVPARRSAGRSLAPLALYEDDPWMSGTARLPWSSESLECLFRYGPVVYAQRCFDSGEYNASVCKLQDRWKISRALAEQEINMLLCDQLGYLADPGRTKRKPKEDSLLPPVALADKLLVIAWVGVLIPAASFIISQIPEEKGF</sequence>
<name>A0A7S0LJI1_9EUKA</name>
<dbReference type="EMBL" id="HBEY01037534">
    <property type="protein sequence ID" value="CAD8614488.1"/>
    <property type="molecule type" value="Transcribed_RNA"/>
</dbReference>